<dbReference type="PANTHER" id="PTHR11505">
    <property type="entry name" value="L1 TRANSPOSABLE ELEMENT-RELATED"/>
    <property type="match status" value="1"/>
</dbReference>
<proteinExistence type="predicted"/>
<evidence type="ECO:0000256" key="1">
    <source>
        <dbReference type="SAM" id="MobiDB-lite"/>
    </source>
</evidence>
<dbReference type="EMBL" id="JAINUG010000325">
    <property type="protein sequence ID" value="KAJ8378291.1"/>
    <property type="molecule type" value="Genomic_DNA"/>
</dbReference>
<keyword evidence="3" id="KW-1185">Reference proteome</keyword>
<protein>
    <submittedName>
        <fullName evidence="2">Uncharacterized protein</fullName>
    </submittedName>
</protein>
<sequence length="162" mass="18381">MADLEDRTKRNNQRLVGLPEGSEGDDAVSYLQISIPKWFPSLAGREFEVMWAHRVYGGGAEKAVRPRTLILSLLRYSDWQVILRACRAEPLCLTAKDIRFFPISSNYTGQRIRAFSPLVHLAKERGIQAFLFYPATLKIIRGTERHLCKSPGDTGDLLNSFQ</sequence>
<name>A0AAD7W3N3_9TELE</name>
<dbReference type="AlphaFoldDB" id="A0AAD7W3N3"/>
<accession>A0AAD7W3N3</accession>
<dbReference type="Proteomes" id="UP001221898">
    <property type="component" value="Unassembled WGS sequence"/>
</dbReference>
<evidence type="ECO:0000313" key="2">
    <source>
        <dbReference type="EMBL" id="KAJ8378291.1"/>
    </source>
</evidence>
<feature type="region of interest" description="Disordered" evidence="1">
    <location>
        <begin position="1"/>
        <end position="20"/>
    </location>
</feature>
<comment type="caution">
    <text evidence="2">The sequence shown here is derived from an EMBL/GenBank/DDBJ whole genome shotgun (WGS) entry which is preliminary data.</text>
</comment>
<dbReference type="Gene3D" id="3.30.70.1820">
    <property type="entry name" value="L1 transposable element, RRM domain"/>
    <property type="match status" value="1"/>
</dbReference>
<reference evidence="2" key="1">
    <citation type="journal article" date="2023" name="Science">
        <title>Genome structures resolve the early diversification of teleost fishes.</title>
        <authorList>
            <person name="Parey E."/>
            <person name="Louis A."/>
            <person name="Montfort J."/>
            <person name="Bouchez O."/>
            <person name="Roques C."/>
            <person name="Iampietro C."/>
            <person name="Lluch J."/>
            <person name="Castinel A."/>
            <person name="Donnadieu C."/>
            <person name="Desvignes T."/>
            <person name="Floi Bucao C."/>
            <person name="Jouanno E."/>
            <person name="Wen M."/>
            <person name="Mejri S."/>
            <person name="Dirks R."/>
            <person name="Jansen H."/>
            <person name="Henkel C."/>
            <person name="Chen W.J."/>
            <person name="Zahm M."/>
            <person name="Cabau C."/>
            <person name="Klopp C."/>
            <person name="Thompson A.W."/>
            <person name="Robinson-Rechavi M."/>
            <person name="Braasch I."/>
            <person name="Lecointre G."/>
            <person name="Bobe J."/>
            <person name="Postlethwait J.H."/>
            <person name="Berthelot C."/>
            <person name="Roest Crollius H."/>
            <person name="Guiguen Y."/>
        </authorList>
    </citation>
    <scope>NUCLEOTIDE SEQUENCE</scope>
    <source>
        <strain evidence="2">NC1722</strain>
    </source>
</reference>
<evidence type="ECO:0000313" key="3">
    <source>
        <dbReference type="Proteomes" id="UP001221898"/>
    </source>
</evidence>
<dbReference type="InterPro" id="IPR004244">
    <property type="entry name" value="Transposase_22"/>
</dbReference>
<organism evidence="2 3">
    <name type="scientific">Aldrovandia affinis</name>
    <dbReference type="NCBI Taxonomy" id="143900"/>
    <lineage>
        <taxon>Eukaryota</taxon>
        <taxon>Metazoa</taxon>
        <taxon>Chordata</taxon>
        <taxon>Craniata</taxon>
        <taxon>Vertebrata</taxon>
        <taxon>Euteleostomi</taxon>
        <taxon>Actinopterygii</taxon>
        <taxon>Neopterygii</taxon>
        <taxon>Teleostei</taxon>
        <taxon>Notacanthiformes</taxon>
        <taxon>Halosauridae</taxon>
        <taxon>Aldrovandia</taxon>
    </lineage>
</organism>
<gene>
    <name evidence="2" type="ORF">AAFF_G00244260</name>
</gene>